<reference evidence="3" key="1">
    <citation type="submission" date="2016-10" db="EMBL/GenBank/DDBJ databases">
        <authorList>
            <person name="Varghese N."/>
            <person name="Submissions S."/>
        </authorList>
    </citation>
    <scope>NUCLEOTIDE SEQUENCE [LARGE SCALE GENOMIC DNA]</scope>
    <source>
        <strain evidence="3">CGMCC 1.8711</strain>
    </source>
</reference>
<accession>A0A1I6HDG9</accession>
<keyword evidence="1" id="KW-1133">Transmembrane helix</keyword>
<dbReference type="AlphaFoldDB" id="A0A1I6HDG9"/>
<evidence type="ECO:0000313" key="2">
    <source>
        <dbReference type="EMBL" id="SFR52536.1"/>
    </source>
</evidence>
<protein>
    <submittedName>
        <fullName evidence="2">Uncharacterized protein</fullName>
    </submittedName>
</protein>
<dbReference type="EMBL" id="FOYS01000003">
    <property type="protein sequence ID" value="SFR52536.1"/>
    <property type="molecule type" value="Genomic_DNA"/>
</dbReference>
<organism evidence="2 3">
    <name type="scientific">Halogeometricum limi</name>
    <dbReference type="NCBI Taxonomy" id="555875"/>
    <lineage>
        <taxon>Archaea</taxon>
        <taxon>Methanobacteriati</taxon>
        <taxon>Methanobacteriota</taxon>
        <taxon>Stenosarchaea group</taxon>
        <taxon>Halobacteria</taxon>
        <taxon>Halobacteriales</taxon>
        <taxon>Haloferacaceae</taxon>
        <taxon>Halogeometricum</taxon>
    </lineage>
</organism>
<keyword evidence="3" id="KW-1185">Reference proteome</keyword>
<keyword evidence="1" id="KW-0812">Transmembrane</keyword>
<dbReference type="InterPro" id="IPR058307">
    <property type="entry name" value="DUF7994"/>
</dbReference>
<dbReference type="OrthoDB" id="291686at2157"/>
<proteinExistence type="predicted"/>
<evidence type="ECO:0000256" key="1">
    <source>
        <dbReference type="SAM" id="Phobius"/>
    </source>
</evidence>
<feature type="transmembrane region" description="Helical" evidence="1">
    <location>
        <begin position="64"/>
        <end position="88"/>
    </location>
</feature>
<dbReference type="RefSeq" id="WP_089880337.1">
    <property type="nucleotide sequence ID" value="NZ_FOYS01000003.1"/>
</dbReference>
<dbReference type="Pfam" id="PF25957">
    <property type="entry name" value="DUF7994"/>
    <property type="match status" value="1"/>
</dbReference>
<dbReference type="STRING" id="555875.SAMN04488124_2101"/>
<name>A0A1I6HDG9_9EURY</name>
<gene>
    <name evidence="2" type="ORF">SAMN04488124_2101</name>
</gene>
<dbReference type="Proteomes" id="UP000243250">
    <property type="component" value="Unassembled WGS sequence"/>
</dbReference>
<feature type="transmembrane region" description="Helical" evidence="1">
    <location>
        <begin position="35"/>
        <end position="57"/>
    </location>
</feature>
<sequence length="95" mass="9444">MHRRLFLFAGAVVSLGVVALFVGFGPPHEPSAVALTLSFLLAGLCFLVAGASASVSLGGRDVPWYLFAGVGDVALALGMAANGARIAAGGGTDDL</sequence>
<evidence type="ECO:0000313" key="3">
    <source>
        <dbReference type="Proteomes" id="UP000243250"/>
    </source>
</evidence>
<keyword evidence="1" id="KW-0472">Membrane</keyword>